<protein>
    <submittedName>
        <fullName evidence="2">Uncharacterized protein</fullName>
    </submittedName>
</protein>
<dbReference type="Proteomes" id="UP000006906">
    <property type="component" value="Chromosome 3"/>
</dbReference>
<dbReference type="ExpressionAtlas" id="A0A2K3DZR9">
    <property type="expression patterns" value="baseline and differential"/>
</dbReference>
<sequence length="407" mass="42226">MQSLRSAASSRSCPYMPRTGRQLVPTPFRVSVSAGRSRAPVATQPARDVHLAGSMATSSGPAQDWRGEVPQSPLPSVAPVSPAKAVKWFFPSAAQPLASVEEAFSEVVAITTDATRLLPATLVSIFAAAWPVIAKAWTQPVGDTVRILTAGTCALVSRLSELAAAAATILAAGAAAAAATTTTTTTSRLAATSATAQTATATSTPPSAVYDTAAANKYLEGTAFARHAVLATSCQQVLELTRVCTCAGKPFAIALMPDYTYFDKSAQLDALAEMASASGSLLIACSIAPGFYKRAAAAADMMGTPEGWDASAADVERQFGLDVALASRIPGARNRGILEPVTGMPAFMFGGWFVAHNGPLSNYACTSGCELPLSSPFKLLDAMGIFKRLLEWRQKQAAVARLAVGNH</sequence>
<feature type="region of interest" description="Disordered" evidence="1">
    <location>
        <begin position="1"/>
        <end position="20"/>
    </location>
</feature>
<organism evidence="2 3">
    <name type="scientific">Chlamydomonas reinhardtii</name>
    <name type="common">Chlamydomonas smithii</name>
    <dbReference type="NCBI Taxonomy" id="3055"/>
    <lineage>
        <taxon>Eukaryota</taxon>
        <taxon>Viridiplantae</taxon>
        <taxon>Chlorophyta</taxon>
        <taxon>core chlorophytes</taxon>
        <taxon>Chlorophyceae</taxon>
        <taxon>CS clade</taxon>
        <taxon>Chlamydomonadales</taxon>
        <taxon>Chlamydomonadaceae</taxon>
        <taxon>Chlamydomonas</taxon>
    </lineage>
</organism>
<dbReference type="AlphaFoldDB" id="A0A2K3DZR9"/>
<dbReference type="GeneID" id="5725003"/>
<reference evidence="2 3" key="1">
    <citation type="journal article" date="2007" name="Science">
        <title>The Chlamydomonas genome reveals the evolution of key animal and plant functions.</title>
        <authorList>
            <person name="Merchant S.S."/>
            <person name="Prochnik S.E."/>
            <person name="Vallon O."/>
            <person name="Harris E.H."/>
            <person name="Karpowicz S.J."/>
            <person name="Witman G.B."/>
            <person name="Terry A."/>
            <person name="Salamov A."/>
            <person name="Fritz-Laylin L.K."/>
            <person name="Marechal-Drouard L."/>
            <person name="Marshall W.F."/>
            <person name="Qu L.H."/>
            <person name="Nelson D.R."/>
            <person name="Sanderfoot A.A."/>
            <person name="Spalding M.H."/>
            <person name="Kapitonov V.V."/>
            <person name="Ren Q."/>
            <person name="Ferris P."/>
            <person name="Lindquist E."/>
            <person name="Shapiro H."/>
            <person name="Lucas S.M."/>
            <person name="Grimwood J."/>
            <person name="Schmutz J."/>
            <person name="Cardol P."/>
            <person name="Cerutti H."/>
            <person name="Chanfreau G."/>
            <person name="Chen C.L."/>
            <person name="Cognat V."/>
            <person name="Croft M.T."/>
            <person name="Dent R."/>
            <person name="Dutcher S."/>
            <person name="Fernandez E."/>
            <person name="Fukuzawa H."/>
            <person name="Gonzalez-Ballester D."/>
            <person name="Gonzalez-Halphen D."/>
            <person name="Hallmann A."/>
            <person name="Hanikenne M."/>
            <person name="Hippler M."/>
            <person name="Inwood W."/>
            <person name="Jabbari K."/>
            <person name="Kalanon M."/>
            <person name="Kuras R."/>
            <person name="Lefebvre P.A."/>
            <person name="Lemaire S.D."/>
            <person name="Lobanov A.V."/>
            <person name="Lohr M."/>
            <person name="Manuell A."/>
            <person name="Meier I."/>
            <person name="Mets L."/>
            <person name="Mittag M."/>
            <person name="Mittelmeier T."/>
            <person name="Moroney J.V."/>
            <person name="Moseley J."/>
            <person name="Napoli C."/>
            <person name="Nedelcu A.M."/>
            <person name="Niyogi K."/>
            <person name="Novoselov S.V."/>
            <person name="Paulsen I.T."/>
            <person name="Pazour G."/>
            <person name="Purton S."/>
            <person name="Ral J.P."/>
            <person name="Riano-Pachon D.M."/>
            <person name="Riekhof W."/>
            <person name="Rymarquis L."/>
            <person name="Schroda M."/>
            <person name="Stern D."/>
            <person name="Umen J."/>
            <person name="Willows R."/>
            <person name="Wilson N."/>
            <person name="Zimmer S.L."/>
            <person name="Allmer J."/>
            <person name="Balk J."/>
            <person name="Bisova K."/>
            <person name="Chen C.J."/>
            <person name="Elias M."/>
            <person name="Gendler K."/>
            <person name="Hauser C."/>
            <person name="Lamb M.R."/>
            <person name="Ledford H."/>
            <person name="Long J.C."/>
            <person name="Minagawa J."/>
            <person name="Page M.D."/>
            <person name="Pan J."/>
            <person name="Pootakham W."/>
            <person name="Roje S."/>
            <person name="Rose A."/>
            <person name="Stahlberg E."/>
            <person name="Terauchi A.M."/>
            <person name="Yang P."/>
            <person name="Ball S."/>
            <person name="Bowler C."/>
            <person name="Dieckmann C.L."/>
            <person name="Gladyshev V.N."/>
            <person name="Green P."/>
            <person name="Jorgensen R."/>
            <person name="Mayfield S."/>
            <person name="Mueller-Roeber B."/>
            <person name="Rajamani S."/>
            <person name="Sayre R.T."/>
            <person name="Brokstein P."/>
            <person name="Dubchak I."/>
            <person name="Goodstein D."/>
            <person name="Hornick L."/>
            <person name="Huang Y.W."/>
            <person name="Jhaveri J."/>
            <person name="Luo Y."/>
            <person name="Martinez D."/>
            <person name="Ngau W.C."/>
            <person name="Otillar B."/>
            <person name="Poliakov A."/>
            <person name="Porter A."/>
            <person name="Szajkowski L."/>
            <person name="Werner G."/>
            <person name="Zhou K."/>
            <person name="Grigoriev I.V."/>
            <person name="Rokhsar D.S."/>
            <person name="Grossman A.R."/>
        </authorList>
    </citation>
    <scope>NUCLEOTIDE SEQUENCE [LARGE SCALE GENOMIC DNA]</scope>
    <source>
        <strain evidence="3">CC-503</strain>
    </source>
</reference>
<accession>A0A2K3DZR9</accession>
<dbReference type="InParanoid" id="A0A2K3DZR9"/>
<proteinExistence type="predicted"/>
<dbReference type="RefSeq" id="XP_042926680.1">
    <property type="nucleotide sequence ID" value="XM_043061531.1"/>
</dbReference>
<dbReference type="EMBL" id="CM008964">
    <property type="protein sequence ID" value="PNW86035.1"/>
    <property type="molecule type" value="Genomic_DNA"/>
</dbReference>
<evidence type="ECO:0000313" key="3">
    <source>
        <dbReference type="Proteomes" id="UP000006906"/>
    </source>
</evidence>
<keyword evidence="3" id="KW-1185">Reference proteome</keyword>
<dbReference type="Gramene" id="PNW86035">
    <property type="protein sequence ID" value="PNW86035"/>
    <property type="gene ID" value="CHLRE_03g207377v5"/>
</dbReference>
<evidence type="ECO:0000313" key="2">
    <source>
        <dbReference type="EMBL" id="PNW86035.1"/>
    </source>
</evidence>
<dbReference type="OrthoDB" id="556287at2759"/>
<gene>
    <name evidence="2" type="ORF">CHLRE_03g207377v5</name>
</gene>
<feature type="compositionally biased region" description="Polar residues" evidence="1">
    <location>
        <begin position="1"/>
        <end position="12"/>
    </location>
</feature>
<evidence type="ECO:0000256" key="1">
    <source>
        <dbReference type="SAM" id="MobiDB-lite"/>
    </source>
</evidence>
<name>A0A2K3DZR9_CHLRE</name>